<sequence length="375" mass="42389">MYALWRCVCLAALYAYGRAGVWGVRIISSFSPLLLPFLSPLSFLSFPSLFLPSTLPLFSSLFHQFPKSSFALTPLPLSLFPHSFPLLSPPLLPSLLSSLPAIRLNTSRLPLHHSFPSLLSLSILLFLPSSLLRPSDFLQRLFPKLLLLPFPPPSLFLSSPFPLSSLFLLILRPPPFLPFSLLFATSLLNDFLPPPLFPFFYPPSLLLSLKPLFLPCNIPSPSSPPSLLYFLPPPSFLPSLPLSPPSLPVLHGGEGVQMVLQHPSRRRRQRDTKKRTTENQRNGRRRNKQDQIKRRERYQKKTDERGTTTKQGHKKENEREPETARGRRAAQELKEARRAVSASFRPSDKSVQVNQTPPRILALMLRPPFAFCDLP</sequence>
<reference evidence="2 3" key="2">
    <citation type="submission" date="2019-01" db="EMBL/GenBank/DDBJ databases">
        <title>The decoding of complex shrimp genome reveals the adaptation for benthos swimmer, frequently molting mechanism and breeding impact on genome.</title>
        <authorList>
            <person name="Sun Y."/>
            <person name="Gao Y."/>
            <person name="Yu Y."/>
        </authorList>
    </citation>
    <scope>NUCLEOTIDE SEQUENCE [LARGE SCALE GENOMIC DNA]</scope>
    <source>
        <tissue evidence="2">Muscle</tissue>
    </source>
</reference>
<evidence type="ECO:0000313" key="2">
    <source>
        <dbReference type="EMBL" id="ROT65047.1"/>
    </source>
</evidence>
<proteinExistence type="predicted"/>
<feature type="compositionally biased region" description="Basic and acidic residues" evidence="1">
    <location>
        <begin position="288"/>
        <end position="307"/>
    </location>
</feature>
<evidence type="ECO:0000313" key="3">
    <source>
        <dbReference type="Proteomes" id="UP000283509"/>
    </source>
</evidence>
<keyword evidence="3" id="KW-1185">Reference proteome</keyword>
<comment type="caution">
    <text evidence="2">The sequence shown here is derived from an EMBL/GenBank/DDBJ whole genome shotgun (WGS) entry which is preliminary data.</text>
</comment>
<feature type="region of interest" description="Disordered" evidence="1">
    <location>
        <begin position="256"/>
        <end position="353"/>
    </location>
</feature>
<name>A0A423SLC7_PENVA</name>
<dbReference type="AlphaFoldDB" id="A0A423SLC7"/>
<feature type="compositionally biased region" description="Basic residues" evidence="1">
    <location>
        <begin position="263"/>
        <end position="273"/>
    </location>
</feature>
<dbReference type="Proteomes" id="UP000283509">
    <property type="component" value="Unassembled WGS sequence"/>
</dbReference>
<feature type="compositionally biased region" description="Basic and acidic residues" evidence="1">
    <location>
        <begin position="314"/>
        <end position="338"/>
    </location>
</feature>
<reference evidence="2 3" key="1">
    <citation type="submission" date="2018-04" db="EMBL/GenBank/DDBJ databases">
        <authorList>
            <person name="Zhang X."/>
            <person name="Yuan J."/>
            <person name="Li F."/>
            <person name="Xiang J."/>
        </authorList>
    </citation>
    <scope>NUCLEOTIDE SEQUENCE [LARGE SCALE GENOMIC DNA]</scope>
    <source>
        <tissue evidence="2">Muscle</tissue>
    </source>
</reference>
<dbReference type="EMBL" id="QCYY01003150">
    <property type="protein sequence ID" value="ROT65047.1"/>
    <property type="molecule type" value="Genomic_DNA"/>
</dbReference>
<accession>A0A423SLC7</accession>
<protein>
    <submittedName>
        <fullName evidence="2">Uncharacterized protein</fullName>
    </submittedName>
</protein>
<evidence type="ECO:0000256" key="1">
    <source>
        <dbReference type="SAM" id="MobiDB-lite"/>
    </source>
</evidence>
<organism evidence="2 3">
    <name type="scientific">Penaeus vannamei</name>
    <name type="common">Whiteleg shrimp</name>
    <name type="synonym">Litopenaeus vannamei</name>
    <dbReference type="NCBI Taxonomy" id="6689"/>
    <lineage>
        <taxon>Eukaryota</taxon>
        <taxon>Metazoa</taxon>
        <taxon>Ecdysozoa</taxon>
        <taxon>Arthropoda</taxon>
        <taxon>Crustacea</taxon>
        <taxon>Multicrustacea</taxon>
        <taxon>Malacostraca</taxon>
        <taxon>Eumalacostraca</taxon>
        <taxon>Eucarida</taxon>
        <taxon>Decapoda</taxon>
        <taxon>Dendrobranchiata</taxon>
        <taxon>Penaeoidea</taxon>
        <taxon>Penaeidae</taxon>
        <taxon>Penaeus</taxon>
    </lineage>
</organism>
<gene>
    <name evidence="2" type="ORF">C7M84_016995</name>
</gene>